<reference evidence="7 8" key="1">
    <citation type="journal article" date="2014" name="Environ. Microbiol.">
        <title>Comparative genomics of the marine bacterial genus Glaciecola reveals the high degree of genomic diversity and genomic characteristic for cold adaptation.</title>
        <authorList>
            <person name="Qin Q.L."/>
            <person name="Xie B.B."/>
            <person name="Yu Y."/>
            <person name="Shu Y.L."/>
            <person name="Rong J.C."/>
            <person name="Zhang Y.J."/>
            <person name="Zhao D.L."/>
            <person name="Chen X.L."/>
            <person name="Zhang X.Y."/>
            <person name="Chen B."/>
            <person name="Zhou B.C."/>
            <person name="Zhang Y.Z."/>
        </authorList>
    </citation>
    <scope>NUCLEOTIDE SEQUENCE [LARGE SCALE GENOMIC DNA]</scope>
    <source>
        <strain evidence="7 8">NO2</strain>
    </source>
</reference>
<dbReference type="InterPro" id="IPR003593">
    <property type="entry name" value="AAA+_ATPase"/>
</dbReference>
<gene>
    <name evidence="7" type="ORF">GAGA_4993</name>
</gene>
<dbReference type="SMART" id="SM00382">
    <property type="entry name" value="AAA"/>
    <property type="match status" value="1"/>
</dbReference>
<accession>A0ABQ0IEG8</accession>
<dbReference type="InterPro" id="IPR003018">
    <property type="entry name" value="GAF"/>
</dbReference>
<dbReference type="Pfam" id="PF02954">
    <property type="entry name" value="HTH_8"/>
    <property type="match status" value="1"/>
</dbReference>
<dbReference type="PROSITE" id="PS00676">
    <property type="entry name" value="SIGMA54_INTERACT_2"/>
    <property type="match status" value="1"/>
</dbReference>
<evidence type="ECO:0000256" key="4">
    <source>
        <dbReference type="ARBA" id="ARBA00023125"/>
    </source>
</evidence>
<dbReference type="InterPro" id="IPR025943">
    <property type="entry name" value="Sigma_54_int_dom_ATP-bd_2"/>
</dbReference>
<dbReference type="PANTHER" id="PTHR32071:SF77">
    <property type="entry name" value="TRANSCRIPTIONAL REGULATORY PROTEIN"/>
    <property type="match status" value="1"/>
</dbReference>
<dbReference type="Pfam" id="PF01590">
    <property type="entry name" value="GAF"/>
    <property type="match status" value="1"/>
</dbReference>
<dbReference type="Pfam" id="PF00158">
    <property type="entry name" value="Sigma54_activat"/>
    <property type="match status" value="1"/>
</dbReference>
<keyword evidence="4" id="KW-0238">DNA-binding</keyword>
<evidence type="ECO:0000256" key="2">
    <source>
        <dbReference type="ARBA" id="ARBA00022840"/>
    </source>
</evidence>
<dbReference type="InterPro" id="IPR025662">
    <property type="entry name" value="Sigma_54_int_dom_ATP-bd_1"/>
</dbReference>
<organism evidence="7 8">
    <name type="scientific">Paraglaciecola agarilytica NO2</name>
    <dbReference type="NCBI Taxonomy" id="1125747"/>
    <lineage>
        <taxon>Bacteria</taxon>
        <taxon>Pseudomonadati</taxon>
        <taxon>Pseudomonadota</taxon>
        <taxon>Gammaproteobacteria</taxon>
        <taxon>Alteromonadales</taxon>
        <taxon>Alteromonadaceae</taxon>
        <taxon>Paraglaciecola</taxon>
    </lineage>
</organism>
<sequence>MRQTPQLKSSNDVIAFMTGNFKERDVNPNETILNSWQRSILKYGLDPHKKREVEILTSSEMQQQLQRQEDFLSIARHGVTGLAKRISNAGFSVILTDETGLTLDAKIPNSMRDKCQRSGLRIGAGWSEKQVGTNGIGTCLAEKESIIVHQHEHFFAEQSQLSCSVTPIFDPMGELRGCLNASCLGASKKKENQFLTLQMVMMYGRMIENSYFRQAYRHQVTMSIRPTESFADLIQEQLLAVNERGIVVGANRSAFAEYDSLLSPGQQLPGSQIEDIVGQSIDELLTKSKGGGVVVRSFSPKMLEEIEIGLRVPSSKLNTIQPDSRRKLAESLAMKAHPTLQQLAGEDPVAQLQIKQILRVLNKDIPFLITGETGTGKEAFARAIHRASDRSDGPFIALNCAAIPESLIESELFGYRSGTFTGANKNGMKGKLELANGGTIFLDEIGDMPIQLQTRLLRVLAERETIPLGASEPTHIDIQVISATHQNLQELISQKLFREDFYYRLNGMSIELPNLRDRADKDVLIKYLLKNLNPEQEIRVLEPASKILHSYHWPGNIRQLISALKFAEALSEDNTIEAECLPKDIRCSSIPIQNKGFIDDSTDQSKTLSNYVGNQEGQRLLETLKKYRWNITQVSEELNICRSTVYRKMRKYNIIQPNEIY</sequence>
<dbReference type="EMBL" id="BAEK01000094">
    <property type="protein sequence ID" value="GAC07816.1"/>
    <property type="molecule type" value="Genomic_DNA"/>
</dbReference>
<dbReference type="InterPro" id="IPR027417">
    <property type="entry name" value="P-loop_NTPase"/>
</dbReference>
<keyword evidence="3" id="KW-0805">Transcription regulation</keyword>
<keyword evidence="8" id="KW-1185">Reference proteome</keyword>
<evidence type="ECO:0000256" key="1">
    <source>
        <dbReference type="ARBA" id="ARBA00022741"/>
    </source>
</evidence>
<evidence type="ECO:0000313" key="7">
    <source>
        <dbReference type="EMBL" id="GAC07816.1"/>
    </source>
</evidence>
<dbReference type="InterPro" id="IPR002197">
    <property type="entry name" value="HTH_Fis"/>
</dbReference>
<proteinExistence type="predicted"/>
<dbReference type="Proteomes" id="UP000008372">
    <property type="component" value="Unassembled WGS sequence"/>
</dbReference>
<keyword evidence="2" id="KW-0067">ATP-binding</keyword>
<keyword evidence="5" id="KW-0804">Transcription</keyword>
<dbReference type="Pfam" id="PF25601">
    <property type="entry name" value="AAA_lid_14"/>
    <property type="match status" value="1"/>
</dbReference>
<protein>
    <submittedName>
        <fullName evidence="7">Fis family GAF modulated sigma54 specific transcriptional regulator</fullName>
    </submittedName>
</protein>
<dbReference type="Gene3D" id="1.10.10.60">
    <property type="entry name" value="Homeodomain-like"/>
    <property type="match status" value="1"/>
</dbReference>
<evidence type="ECO:0000256" key="3">
    <source>
        <dbReference type="ARBA" id="ARBA00023015"/>
    </source>
</evidence>
<feature type="domain" description="Sigma-54 factor interaction" evidence="6">
    <location>
        <begin position="343"/>
        <end position="569"/>
    </location>
</feature>
<dbReference type="CDD" id="cd00009">
    <property type="entry name" value="AAA"/>
    <property type="match status" value="1"/>
</dbReference>
<evidence type="ECO:0000313" key="8">
    <source>
        <dbReference type="Proteomes" id="UP000008372"/>
    </source>
</evidence>
<comment type="caution">
    <text evidence="7">The sequence shown here is derived from an EMBL/GenBank/DDBJ whole genome shotgun (WGS) entry which is preliminary data.</text>
</comment>
<dbReference type="PROSITE" id="PS00675">
    <property type="entry name" value="SIGMA54_INTERACT_1"/>
    <property type="match status" value="1"/>
</dbReference>
<evidence type="ECO:0000256" key="5">
    <source>
        <dbReference type="ARBA" id="ARBA00023163"/>
    </source>
</evidence>
<dbReference type="InterPro" id="IPR009057">
    <property type="entry name" value="Homeodomain-like_sf"/>
</dbReference>
<dbReference type="PROSITE" id="PS50045">
    <property type="entry name" value="SIGMA54_INTERACT_4"/>
    <property type="match status" value="1"/>
</dbReference>
<name>A0ABQ0IEG8_9ALTE</name>
<dbReference type="InterPro" id="IPR002078">
    <property type="entry name" value="Sigma_54_int"/>
</dbReference>
<evidence type="ECO:0000259" key="6">
    <source>
        <dbReference type="PROSITE" id="PS50045"/>
    </source>
</evidence>
<dbReference type="RefSeq" id="WP_008306713.1">
    <property type="nucleotide sequence ID" value="NZ_BAEK01000094.1"/>
</dbReference>
<dbReference type="Gene3D" id="3.40.50.300">
    <property type="entry name" value="P-loop containing nucleotide triphosphate hydrolases"/>
    <property type="match status" value="1"/>
</dbReference>
<dbReference type="Gene3D" id="1.10.8.60">
    <property type="match status" value="1"/>
</dbReference>
<dbReference type="InterPro" id="IPR029016">
    <property type="entry name" value="GAF-like_dom_sf"/>
</dbReference>
<dbReference type="PANTHER" id="PTHR32071">
    <property type="entry name" value="TRANSCRIPTIONAL REGULATORY PROTEIN"/>
    <property type="match status" value="1"/>
</dbReference>
<keyword evidence="1" id="KW-0547">Nucleotide-binding</keyword>
<dbReference type="Gene3D" id="3.30.450.40">
    <property type="match status" value="1"/>
</dbReference>
<dbReference type="SUPFAM" id="SSF52540">
    <property type="entry name" value="P-loop containing nucleoside triphosphate hydrolases"/>
    <property type="match status" value="1"/>
</dbReference>
<dbReference type="InterPro" id="IPR058031">
    <property type="entry name" value="AAA_lid_NorR"/>
</dbReference>
<dbReference type="SUPFAM" id="SSF46689">
    <property type="entry name" value="Homeodomain-like"/>
    <property type="match status" value="1"/>
</dbReference>